<feature type="transmembrane region" description="Helical" evidence="4">
    <location>
        <begin position="142"/>
        <end position="165"/>
    </location>
</feature>
<dbReference type="InterPro" id="IPR029787">
    <property type="entry name" value="Nucleotide_cyclase"/>
</dbReference>
<comment type="cofactor">
    <cofactor evidence="1">
        <name>Mg(2+)</name>
        <dbReference type="ChEBI" id="CHEBI:18420"/>
    </cofactor>
</comment>
<name>A0A0F4PT65_9GAMM</name>
<dbReference type="OrthoDB" id="9759607at2"/>
<dbReference type="SMART" id="SM00267">
    <property type="entry name" value="GGDEF"/>
    <property type="match status" value="1"/>
</dbReference>
<dbReference type="InterPro" id="IPR000160">
    <property type="entry name" value="GGDEF_dom"/>
</dbReference>
<feature type="domain" description="GGDEF" evidence="5">
    <location>
        <begin position="210"/>
        <end position="342"/>
    </location>
</feature>
<protein>
    <recommendedName>
        <fullName evidence="2">diguanylate cyclase</fullName>
        <ecNumber evidence="2">2.7.7.65</ecNumber>
    </recommendedName>
</protein>
<dbReference type="FunFam" id="3.30.70.270:FF:000001">
    <property type="entry name" value="Diguanylate cyclase domain protein"/>
    <property type="match status" value="1"/>
</dbReference>
<dbReference type="EC" id="2.7.7.65" evidence="2"/>
<dbReference type="PANTHER" id="PTHR45138:SF9">
    <property type="entry name" value="DIGUANYLATE CYCLASE DGCM-RELATED"/>
    <property type="match status" value="1"/>
</dbReference>
<comment type="catalytic activity">
    <reaction evidence="3">
        <text>2 GTP = 3',3'-c-di-GMP + 2 diphosphate</text>
        <dbReference type="Rhea" id="RHEA:24898"/>
        <dbReference type="ChEBI" id="CHEBI:33019"/>
        <dbReference type="ChEBI" id="CHEBI:37565"/>
        <dbReference type="ChEBI" id="CHEBI:58805"/>
        <dbReference type="EC" id="2.7.7.65"/>
    </reaction>
</comment>
<dbReference type="Gene3D" id="3.30.70.270">
    <property type="match status" value="1"/>
</dbReference>
<evidence type="ECO:0000259" key="5">
    <source>
        <dbReference type="PROSITE" id="PS50887"/>
    </source>
</evidence>
<dbReference type="PROSITE" id="PS50887">
    <property type="entry name" value="GGDEF"/>
    <property type="match status" value="1"/>
</dbReference>
<evidence type="ECO:0000256" key="1">
    <source>
        <dbReference type="ARBA" id="ARBA00001946"/>
    </source>
</evidence>
<dbReference type="GO" id="GO:0043709">
    <property type="term" value="P:cell adhesion involved in single-species biofilm formation"/>
    <property type="evidence" value="ECO:0007669"/>
    <property type="project" value="TreeGrafter"/>
</dbReference>
<evidence type="ECO:0000313" key="7">
    <source>
        <dbReference type="Proteomes" id="UP000033664"/>
    </source>
</evidence>
<dbReference type="NCBIfam" id="TIGR00254">
    <property type="entry name" value="GGDEF"/>
    <property type="match status" value="1"/>
</dbReference>
<dbReference type="eggNOG" id="COG3706">
    <property type="taxonomic scope" value="Bacteria"/>
</dbReference>
<keyword evidence="4" id="KW-0812">Transmembrane</keyword>
<feature type="transmembrane region" description="Helical" evidence="4">
    <location>
        <begin position="112"/>
        <end position="130"/>
    </location>
</feature>
<evidence type="ECO:0000256" key="2">
    <source>
        <dbReference type="ARBA" id="ARBA00012528"/>
    </source>
</evidence>
<keyword evidence="7" id="KW-1185">Reference proteome</keyword>
<comment type="caution">
    <text evidence="6">The sequence shown here is derived from an EMBL/GenBank/DDBJ whole genome shotgun (WGS) entry which is preliminary data.</text>
</comment>
<dbReference type="Pfam" id="PF00990">
    <property type="entry name" value="GGDEF"/>
    <property type="match status" value="1"/>
</dbReference>
<dbReference type="InterPro" id="IPR043128">
    <property type="entry name" value="Rev_trsase/Diguanyl_cyclase"/>
</dbReference>
<feature type="transmembrane region" description="Helical" evidence="4">
    <location>
        <begin position="40"/>
        <end position="57"/>
    </location>
</feature>
<organism evidence="6 7">
    <name type="scientific">Pseudoalteromonas ruthenica</name>
    <dbReference type="NCBI Taxonomy" id="151081"/>
    <lineage>
        <taxon>Bacteria</taxon>
        <taxon>Pseudomonadati</taxon>
        <taxon>Pseudomonadota</taxon>
        <taxon>Gammaproteobacteria</taxon>
        <taxon>Alteromonadales</taxon>
        <taxon>Pseudoalteromonadaceae</taxon>
        <taxon>Pseudoalteromonas</taxon>
    </lineage>
</organism>
<dbReference type="PANTHER" id="PTHR45138">
    <property type="entry name" value="REGULATORY COMPONENTS OF SENSORY TRANSDUCTION SYSTEM"/>
    <property type="match status" value="1"/>
</dbReference>
<dbReference type="SUPFAM" id="SSF55073">
    <property type="entry name" value="Nucleotide cyclase"/>
    <property type="match status" value="1"/>
</dbReference>
<keyword evidence="4" id="KW-1133">Transmembrane helix</keyword>
<dbReference type="GO" id="GO:0005886">
    <property type="term" value="C:plasma membrane"/>
    <property type="evidence" value="ECO:0007669"/>
    <property type="project" value="TreeGrafter"/>
</dbReference>
<accession>A0A0F4PT65</accession>
<evidence type="ECO:0000256" key="3">
    <source>
        <dbReference type="ARBA" id="ARBA00034247"/>
    </source>
</evidence>
<evidence type="ECO:0000313" key="6">
    <source>
        <dbReference type="EMBL" id="KJY99384.1"/>
    </source>
</evidence>
<keyword evidence="4" id="KW-0472">Membrane</keyword>
<feature type="transmembrane region" description="Helical" evidence="4">
    <location>
        <begin position="12"/>
        <end position="34"/>
    </location>
</feature>
<reference evidence="6 7" key="1">
    <citation type="journal article" date="2015" name="BMC Genomics">
        <title>Genome mining reveals unlocked bioactive potential of marine Gram-negative bacteria.</title>
        <authorList>
            <person name="Machado H."/>
            <person name="Sonnenschein E.C."/>
            <person name="Melchiorsen J."/>
            <person name="Gram L."/>
        </authorList>
    </citation>
    <scope>NUCLEOTIDE SEQUENCE [LARGE SCALE GENOMIC DNA]</scope>
    <source>
        <strain evidence="6 7">S3137</strain>
    </source>
</reference>
<dbReference type="CDD" id="cd01949">
    <property type="entry name" value="GGDEF"/>
    <property type="match status" value="1"/>
</dbReference>
<dbReference type="AlphaFoldDB" id="A0A0F4PT65"/>
<feature type="transmembrane region" description="Helical" evidence="4">
    <location>
        <begin position="64"/>
        <end position="84"/>
    </location>
</feature>
<sequence>MFEQVEELKFKIIVRVAIFAAAIHAALIPGFYVIGATPLAILNIFSTLSWLLGIWLIKNNRQSWGLRVVSVEVVVHSIAACAFMGTETGFQFYLWSVSCILMVDYKMRMGSAVGFSLTLIAIFAAIYILFSGVAYPYAYGEFLRYIEVANILVAGVPMIYTLALIRRITLEQRSTLADMAAKDFLTGLYNRRFAKELMLKLHNRCSTAEQPMCVAIGDIDYFKQINDQYGHEVGDKVLVALSQTLLEHTRASDVVARWGGEEFIIALPNIDIDTASARIESIRSAIKTMDARQVSPELSLTMSFGLSQWQPQQSVEDVINVADDALYRSKSNGRDQTTLAASAPVTLTQVT</sequence>
<proteinExistence type="predicted"/>
<dbReference type="EMBL" id="JXXZ01000008">
    <property type="protein sequence ID" value="KJY99384.1"/>
    <property type="molecule type" value="Genomic_DNA"/>
</dbReference>
<dbReference type="Proteomes" id="UP000033664">
    <property type="component" value="Unassembled WGS sequence"/>
</dbReference>
<dbReference type="PATRIC" id="fig|151081.8.peg.1907"/>
<dbReference type="GO" id="GO:0052621">
    <property type="term" value="F:diguanylate cyclase activity"/>
    <property type="evidence" value="ECO:0007669"/>
    <property type="project" value="UniProtKB-EC"/>
</dbReference>
<dbReference type="InterPro" id="IPR050469">
    <property type="entry name" value="Diguanylate_Cyclase"/>
</dbReference>
<gene>
    <name evidence="6" type="ORF">TW72_10345</name>
</gene>
<dbReference type="GO" id="GO:1902201">
    <property type="term" value="P:negative regulation of bacterial-type flagellum-dependent cell motility"/>
    <property type="evidence" value="ECO:0007669"/>
    <property type="project" value="TreeGrafter"/>
</dbReference>
<evidence type="ECO:0000256" key="4">
    <source>
        <dbReference type="SAM" id="Phobius"/>
    </source>
</evidence>